<accession>A0A1B7T9H1</accession>
<dbReference type="AlphaFoldDB" id="A0A1B7T9H1"/>
<gene>
    <name evidence="1" type="ORF">HANVADRAFT_3835</name>
</gene>
<keyword evidence="2" id="KW-1185">Reference proteome</keyword>
<sequence length="82" mass="9782">NLDKENLWLLISDYNCDKSSKLKYETLSFLVARDLKNNMNQIQTNTNEDDKFLKLLNLNSELNLKYYPLKIKKRESNKVIEI</sequence>
<dbReference type="EMBL" id="LXPE01000130">
    <property type="protein sequence ID" value="OBA25360.1"/>
    <property type="molecule type" value="Genomic_DNA"/>
</dbReference>
<dbReference type="Proteomes" id="UP000092321">
    <property type="component" value="Unassembled WGS sequence"/>
</dbReference>
<name>A0A1B7T9H1_9ASCO</name>
<reference evidence="2" key="1">
    <citation type="journal article" date="2016" name="Proc. Natl. Acad. Sci. U.S.A.">
        <title>Comparative genomics of biotechnologically important yeasts.</title>
        <authorList>
            <person name="Riley R."/>
            <person name="Haridas S."/>
            <person name="Wolfe K.H."/>
            <person name="Lopes M.R."/>
            <person name="Hittinger C.T."/>
            <person name="Goeker M."/>
            <person name="Salamov A.A."/>
            <person name="Wisecaver J.H."/>
            <person name="Long T.M."/>
            <person name="Calvey C.H."/>
            <person name="Aerts A.L."/>
            <person name="Barry K.W."/>
            <person name="Choi C."/>
            <person name="Clum A."/>
            <person name="Coughlan A.Y."/>
            <person name="Deshpande S."/>
            <person name="Douglass A.P."/>
            <person name="Hanson S.J."/>
            <person name="Klenk H.-P."/>
            <person name="LaButti K.M."/>
            <person name="Lapidus A."/>
            <person name="Lindquist E.A."/>
            <person name="Lipzen A.M."/>
            <person name="Meier-Kolthoff J.P."/>
            <person name="Ohm R.A."/>
            <person name="Otillar R.P."/>
            <person name="Pangilinan J.L."/>
            <person name="Peng Y."/>
            <person name="Rokas A."/>
            <person name="Rosa C.A."/>
            <person name="Scheuner C."/>
            <person name="Sibirny A.A."/>
            <person name="Slot J.C."/>
            <person name="Stielow J.B."/>
            <person name="Sun H."/>
            <person name="Kurtzman C.P."/>
            <person name="Blackwell M."/>
            <person name="Grigoriev I.V."/>
            <person name="Jeffries T.W."/>
        </authorList>
    </citation>
    <scope>NUCLEOTIDE SEQUENCE [LARGE SCALE GENOMIC DNA]</scope>
    <source>
        <strain evidence="2">NRRL Y-1626</strain>
    </source>
</reference>
<proteinExistence type="predicted"/>
<comment type="caution">
    <text evidence="1">The sequence shown here is derived from an EMBL/GenBank/DDBJ whole genome shotgun (WGS) entry which is preliminary data.</text>
</comment>
<organism evidence="1 2">
    <name type="scientific">Hanseniaspora valbyensis NRRL Y-1626</name>
    <dbReference type="NCBI Taxonomy" id="766949"/>
    <lineage>
        <taxon>Eukaryota</taxon>
        <taxon>Fungi</taxon>
        <taxon>Dikarya</taxon>
        <taxon>Ascomycota</taxon>
        <taxon>Saccharomycotina</taxon>
        <taxon>Saccharomycetes</taxon>
        <taxon>Saccharomycodales</taxon>
        <taxon>Saccharomycodaceae</taxon>
        <taxon>Hanseniaspora</taxon>
    </lineage>
</organism>
<evidence type="ECO:0000313" key="2">
    <source>
        <dbReference type="Proteomes" id="UP000092321"/>
    </source>
</evidence>
<evidence type="ECO:0000313" key="1">
    <source>
        <dbReference type="EMBL" id="OBA25360.1"/>
    </source>
</evidence>
<protein>
    <submittedName>
        <fullName evidence="1">Uncharacterized protein</fullName>
    </submittedName>
</protein>
<feature type="non-terminal residue" evidence="1">
    <location>
        <position position="1"/>
    </location>
</feature>